<keyword evidence="4" id="KW-0472">Membrane</keyword>
<feature type="region of interest" description="Disordered" evidence="3">
    <location>
        <begin position="536"/>
        <end position="555"/>
    </location>
</feature>
<comment type="caution">
    <text evidence="6">The sequence shown here is derived from an EMBL/GenBank/DDBJ whole genome shotgun (WGS) entry which is preliminary data.</text>
</comment>
<gene>
    <name evidence="6" type="ORF">BGZ96_009635</name>
</gene>
<feature type="compositionally biased region" description="Polar residues" evidence="3">
    <location>
        <begin position="544"/>
        <end position="555"/>
    </location>
</feature>
<keyword evidence="2" id="KW-0677">Repeat</keyword>
<protein>
    <recommendedName>
        <fullName evidence="8">Galactose oxidase</fullName>
    </recommendedName>
</protein>
<evidence type="ECO:0000313" key="6">
    <source>
        <dbReference type="EMBL" id="KAG0286219.1"/>
    </source>
</evidence>
<keyword evidence="7" id="KW-1185">Reference proteome</keyword>
<feature type="compositionally biased region" description="Low complexity" evidence="3">
    <location>
        <begin position="452"/>
        <end position="467"/>
    </location>
</feature>
<dbReference type="EMBL" id="JAAAIM010000594">
    <property type="protein sequence ID" value="KAG0286219.1"/>
    <property type="molecule type" value="Genomic_DNA"/>
</dbReference>
<keyword evidence="5" id="KW-0732">Signal</keyword>
<dbReference type="InterPro" id="IPR011043">
    <property type="entry name" value="Gal_Oxase/kelch_b-propeller"/>
</dbReference>
<feature type="chain" id="PRO_5045948039" description="Galactose oxidase" evidence="5">
    <location>
        <begin position="26"/>
        <end position="555"/>
    </location>
</feature>
<dbReference type="Gene3D" id="2.120.10.80">
    <property type="entry name" value="Kelch-type beta propeller"/>
    <property type="match status" value="2"/>
</dbReference>
<reference evidence="6 7" key="1">
    <citation type="journal article" date="2020" name="Fungal Divers.">
        <title>Resolving the Mortierellaceae phylogeny through synthesis of multi-gene phylogenetics and phylogenomics.</title>
        <authorList>
            <person name="Vandepol N."/>
            <person name="Liber J."/>
            <person name="Desiro A."/>
            <person name="Na H."/>
            <person name="Kennedy M."/>
            <person name="Barry K."/>
            <person name="Grigoriev I.V."/>
            <person name="Miller A.N."/>
            <person name="O'Donnell K."/>
            <person name="Stajich J.E."/>
            <person name="Bonito G."/>
        </authorList>
    </citation>
    <scope>NUCLEOTIDE SEQUENCE [LARGE SCALE GENOMIC DNA]</scope>
    <source>
        <strain evidence="6 7">AD045</strain>
    </source>
</reference>
<dbReference type="Proteomes" id="UP001194696">
    <property type="component" value="Unassembled WGS sequence"/>
</dbReference>
<feature type="region of interest" description="Disordered" evidence="3">
    <location>
        <begin position="399"/>
        <end position="467"/>
    </location>
</feature>
<evidence type="ECO:0000313" key="7">
    <source>
        <dbReference type="Proteomes" id="UP001194696"/>
    </source>
</evidence>
<proteinExistence type="predicted"/>
<dbReference type="PANTHER" id="PTHR46093:SF18">
    <property type="entry name" value="FIBRONECTIN TYPE-III DOMAIN-CONTAINING PROTEIN"/>
    <property type="match status" value="1"/>
</dbReference>
<keyword evidence="1" id="KW-0880">Kelch repeat</keyword>
<evidence type="ECO:0000256" key="3">
    <source>
        <dbReference type="SAM" id="MobiDB-lite"/>
    </source>
</evidence>
<keyword evidence="4" id="KW-1133">Transmembrane helix</keyword>
<keyword evidence="4" id="KW-0812">Transmembrane</keyword>
<evidence type="ECO:0008006" key="8">
    <source>
        <dbReference type="Google" id="ProtNLM"/>
    </source>
</evidence>
<feature type="transmembrane region" description="Helical" evidence="4">
    <location>
        <begin position="367"/>
        <end position="389"/>
    </location>
</feature>
<dbReference type="PANTHER" id="PTHR46093">
    <property type="entry name" value="ACYL-COA-BINDING DOMAIN-CONTAINING PROTEIN 5"/>
    <property type="match status" value="1"/>
</dbReference>
<organism evidence="6 7">
    <name type="scientific">Linnemannia gamsii</name>
    <dbReference type="NCBI Taxonomy" id="64522"/>
    <lineage>
        <taxon>Eukaryota</taxon>
        <taxon>Fungi</taxon>
        <taxon>Fungi incertae sedis</taxon>
        <taxon>Mucoromycota</taxon>
        <taxon>Mortierellomycotina</taxon>
        <taxon>Mortierellomycetes</taxon>
        <taxon>Mortierellales</taxon>
        <taxon>Mortierellaceae</taxon>
        <taxon>Linnemannia</taxon>
    </lineage>
</organism>
<name>A0ABQ7JVU5_9FUNG</name>
<evidence type="ECO:0000256" key="5">
    <source>
        <dbReference type="SAM" id="SignalP"/>
    </source>
</evidence>
<evidence type="ECO:0000256" key="1">
    <source>
        <dbReference type="ARBA" id="ARBA00022441"/>
    </source>
</evidence>
<evidence type="ECO:0000256" key="2">
    <source>
        <dbReference type="ARBA" id="ARBA00022737"/>
    </source>
</evidence>
<feature type="signal peptide" evidence="5">
    <location>
        <begin position="1"/>
        <end position="25"/>
    </location>
</feature>
<evidence type="ECO:0000256" key="4">
    <source>
        <dbReference type="SAM" id="Phobius"/>
    </source>
</evidence>
<dbReference type="Pfam" id="PF24681">
    <property type="entry name" value="Kelch_KLHDC2_KLHL20_DRC7"/>
    <property type="match status" value="1"/>
</dbReference>
<sequence length="555" mass="59810">MRPHLSLSATLLLLVVLSPSSFTDAQSSGITTLYGGQSVFIEGKGLYVHGGATTDVSDTNKSPSSGQTFIIDLNNTWSIKNPNVRPLPTMYPSGGTGSTLFNNKKSWFLKSTNSVHIFDIETESWVSEKVDNNINPHPSLGAVAVPMDNDYVYVINGYKDSTNAASTAIMMRYNVQSQLVEHLNASMPVATDHVSIWNTLKGSAFIYGGADYTDQSLVEFFPGDPKAVTSVQRSIFGDIPAGRFGHCMVEAYNGTQIYVFGGNTRQGTTSDIYRIDAHSMRWTRLKGGPTYTARAFAACAVTNDMFVAWGGATWDPATKLYTVVTTPVVVFNMRTGEWPSTFDPTFVNSTPPTWITPPEPEAHSAPVGAIVGGAAGVLLLVGAGVALVCHRRRKQQTRRGLPFMKVGGHDGEDDDDKHLKGGANQGFSSPSQSSTYKMNHLQSGNGNGAGGDSDQQQQYHQQHPYQEQQHLYQEEPLLDPFADSTHGHGHFDLSKGGYEVSPSVGYQQPANVGGSPFASPYDDASVEVNVVDYARPGVGGYANGRSSGGRSPYSH</sequence>
<dbReference type="InterPro" id="IPR015915">
    <property type="entry name" value="Kelch-typ_b-propeller"/>
</dbReference>
<dbReference type="SUPFAM" id="SSF50965">
    <property type="entry name" value="Galactose oxidase, central domain"/>
    <property type="match status" value="1"/>
</dbReference>
<feature type="compositionally biased region" description="Polar residues" evidence="3">
    <location>
        <begin position="425"/>
        <end position="441"/>
    </location>
</feature>
<accession>A0ABQ7JVU5</accession>